<evidence type="ECO:0000256" key="5">
    <source>
        <dbReference type="ARBA" id="ARBA00023014"/>
    </source>
</evidence>
<accession>A0A5C1QNY5</accession>
<evidence type="ECO:0000313" key="9">
    <source>
        <dbReference type="Proteomes" id="UP000324209"/>
    </source>
</evidence>
<dbReference type="InterPro" id="IPR034466">
    <property type="entry name" value="Methyltransferase_Class_B"/>
</dbReference>
<dbReference type="GO" id="GO:0051539">
    <property type="term" value="F:4 iron, 4 sulfur cluster binding"/>
    <property type="evidence" value="ECO:0007669"/>
    <property type="project" value="UniProtKB-KW"/>
</dbReference>
<dbReference type="CDD" id="cd01335">
    <property type="entry name" value="Radical_SAM"/>
    <property type="match status" value="1"/>
</dbReference>
<keyword evidence="5" id="KW-0411">Iron-sulfur</keyword>
<dbReference type="GO" id="GO:0046872">
    <property type="term" value="F:metal ion binding"/>
    <property type="evidence" value="ECO:0007669"/>
    <property type="project" value="UniProtKB-KW"/>
</dbReference>
<feature type="domain" description="B12-binding" evidence="6">
    <location>
        <begin position="23"/>
        <end position="156"/>
    </location>
</feature>
<feature type="domain" description="Radical SAM core" evidence="7">
    <location>
        <begin position="191"/>
        <end position="419"/>
    </location>
</feature>
<dbReference type="PANTHER" id="PTHR43409:SF16">
    <property type="entry name" value="SLR0320 PROTEIN"/>
    <property type="match status" value="1"/>
</dbReference>
<evidence type="ECO:0000259" key="6">
    <source>
        <dbReference type="PROSITE" id="PS51332"/>
    </source>
</evidence>
<dbReference type="OrthoDB" id="9801424at2"/>
<dbReference type="GO" id="GO:0003824">
    <property type="term" value="F:catalytic activity"/>
    <property type="evidence" value="ECO:0007669"/>
    <property type="project" value="InterPro"/>
</dbReference>
<evidence type="ECO:0000259" key="7">
    <source>
        <dbReference type="PROSITE" id="PS51918"/>
    </source>
</evidence>
<dbReference type="InterPro" id="IPR051198">
    <property type="entry name" value="BchE-like"/>
</dbReference>
<dbReference type="InterPro" id="IPR058240">
    <property type="entry name" value="rSAM_sf"/>
</dbReference>
<dbReference type="InterPro" id="IPR006638">
    <property type="entry name" value="Elp3/MiaA/NifB-like_rSAM"/>
</dbReference>
<dbReference type="AlphaFoldDB" id="A0A5C1QNY5"/>
<evidence type="ECO:0000313" key="8">
    <source>
        <dbReference type="EMBL" id="QEN09058.1"/>
    </source>
</evidence>
<keyword evidence="9" id="KW-1185">Reference proteome</keyword>
<protein>
    <submittedName>
        <fullName evidence="8">Radical SAM protein</fullName>
    </submittedName>
</protein>
<organism evidence="8 9">
    <name type="scientific">Oceanispirochaeta crateris</name>
    <dbReference type="NCBI Taxonomy" id="2518645"/>
    <lineage>
        <taxon>Bacteria</taxon>
        <taxon>Pseudomonadati</taxon>
        <taxon>Spirochaetota</taxon>
        <taxon>Spirochaetia</taxon>
        <taxon>Spirochaetales</taxon>
        <taxon>Spirochaetaceae</taxon>
        <taxon>Oceanispirochaeta</taxon>
    </lineage>
</organism>
<evidence type="ECO:0000256" key="3">
    <source>
        <dbReference type="ARBA" id="ARBA00022723"/>
    </source>
</evidence>
<comment type="cofactor">
    <cofactor evidence="1">
        <name>[4Fe-4S] cluster</name>
        <dbReference type="ChEBI" id="CHEBI:49883"/>
    </cofactor>
</comment>
<dbReference type="PROSITE" id="PS51918">
    <property type="entry name" value="RADICAL_SAM"/>
    <property type="match status" value="1"/>
</dbReference>
<dbReference type="Proteomes" id="UP000324209">
    <property type="component" value="Chromosome"/>
</dbReference>
<dbReference type="PROSITE" id="PS51332">
    <property type="entry name" value="B12_BINDING"/>
    <property type="match status" value="1"/>
</dbReference>
<dbReference type="Pfam" id="PF02310">
    <property type="entry name" value="B12-binding"/>
    <property type="match status" value="1"/>
</dbReference>
<dbReference type="SFLD" id="SFLDG01123">
    <property type="entry name" value="methyltransferase_(Class_B)"/>
    <property type="match status" value="1"/>
</dbReference>
<keyword evidence="2" id="KW-0949">S-adenosyl-L-methionine</keyword>
<sequence>MEVLFHESFTYVRGHMYLIQYLDMKLILATIHLEESTRAVPLAAACLKAEVKNHEVLLKNYTLNQSADEICRDLLKENPEVLGFPVYLWNRALVLSVINLIRTFAPDLPLLAGGPEVTAAPKAFLKESKICAAMQGEGEVLINPILDALSMGHDLPEIPGVWTSTYTPSSPGYCPDINLLKSPLLSGALNLSENKGLLWELSRGCPFACEFCFESKGNGKVRYFSLERIRKELEIIRDHRIEQVFVLDPTFNVNKARVLTILDMIRTITPGTYYYFEIRSEFLDEETANAFASIPCTLQIGLQSSDPSVLREINRDFKAEVFKQEVSLLGDAGASFGLDLIYGLPGDSLEGFRHSLKYALSLEPNHLDLFPLAVLPGTALYDRRDSLRLIADESDPYIVRESQTFSKDDLEIARIISHDCDQLYNQGRGISWLSRVCYDLEMDSIAILESFSSFGRKSQNNDLETPLNFLKRLYLEQGKKNLFPVIQDIFSYLDLLDDIEQKESSPALIEDLILDAESPLSLHSSVLFHQFHIPPDLVLEGFPASSEELMAEAGDYPALLWGRNHQVCMDILDFDELNTLKLLGDRVVKYSDLETNLNGSEKFDFIMNGIQEGYICRA</sequence>
<evidence type="ECO:0000256" key="1">
    <source>
        <dbReference type="ARBA" id="ARBA00001966"/>
    </source>
</evidence>
<dbReference type="InterPro" id="IPR006158">
    <property type="entry name" value="Cobalamin-bd"/>
</dbReference>
<dbReference type="Gene3D" id="3.80.30.20">
    <property type="entry name" value="tm_1862 like domain"/>
    <property type="match status" value="1"/>
</dbReference>
<dbReference type="SUPFAM" id="SSF102114">
    <property type="entry name" value="Radical SAM enzymes"/>
    <property type="match status" value="1"/>
</dbReference>
<dbReference type="SFLD" id="SFLDS00029">
    <property type="entry name" value="Radical_SAM"/>
    <property type="match status" value="1"/>
</dbReference>
<proteinExistence type="predicted"/>
<evidence type="ECO:0000256" key="4">
    <source>
        <dbReference type="ARBA" id="ARBA00023004"/>
    </source>
</evidence>
<dbReference type="GO" id="GO:0005829">
    <property type="term" value="C:cytosol"/>
    <property type="evidence" value="ECO:0007669"/>
    <property type="project" value="TreeGrafter"/>
</dbReference>
<dbReference type="SFLD" id="SFLDG01082">
    <property type="entry name" value="B12-binding_domain_containing"/>
    <property type="match status" value="1"/>
</dbReference>
<dbReference type="Pfam" id="PF04055">
    <property type="entry name" value="Radical_SAM"/>
    <property type="match status" value="1"/>
</dbReference>
<dbReference type="GO" id="GO:0031419">
    <property type="term" value="F:cobalamin binding"/>
    <property type="evidence" value="ECO:0007669"/>
    <property type="project" value="InterPro"/>
</dbReference>
<dbReference type="InterPro" id="IPR023404">
    <property type="entry name" value="rSAM_horseshoe"/>
</dbReference>
<keyword evidence="4" id="KW-0408">Iron</keyword>
<gene>
    <name evidence="8" type="ORF">EXM22_14060</name>
</gene>
<evidence type="ECO:0000256" key="2">
    <source>
        <dbReference type="ARBA" id="ARBA00022691"/>
    </source>
</evidence>
<dbReference type="Gene3D" id="3.40.50.280">
    <property type="entry name" value="Cobalamin-binding domain"/>
    <property type="match status" value="1"/>
</dbReference>
<dbReference type="KEGG" id="ock:EXM22_14060"/>
<dbReference type="EMBL" id="CP036150">
    <property type="protein sequence ID" value="QEN09058.1"/>
    <property type="molecule type" value="Genomic_DNA"/>
</dbReference>
<dbReference type="PANTHER" id="PTHR43409">
    <property type="entry name" value="ANAEROBIC MAGNESIUM-PROTOPORPHYRIN IX MONOMETHYL ESTER CYCLASE-RELATED"/>
    <property type="match status" value="1"/>
</dbReference>
<dbReference type="RefSeq" id="WP_149487134.1">
    <property type="nucleotide sequence ID" value="NZ_CP036150.1"/>
</dbReference>
<dbReference type="SMART" id="SM00729">
    <property type="entry name" value="Elp3"/>
    <property type="match status" value="1"/>
</dbReference>
<reference evidence="8 9" key="1">
    <citation type="submission" date="2019-02" db="EMBL/GenBank/DDBJ databases">
        <title>Complete Genome Sequence and Methylome Analysis of free living Spirochaetas.</title>
        <authorList>
            <person name="Fomenkov A."/>
            <person name="Dubinina G."/>
            <person name="Leshcheva N."/>
            <person name="Mikheeva N."/>
            <person name="Grabovich M."/>
            <person name="Vincze T."/>
            <person name="Roberts R.J."/>
        </authorList>
    </citation>
    <scope>NUCLEOTIDE SEQUENCE [LARGE SCALE GENOMIC DNA]</scope>
    <source>
        <strain evidence="8 9">K2</strain>
    </source>
</reference>
<dbReference type="InterPro" id="IPR007197">
    <property type="entry name" value="rSAM"/>
</dbReference>
<keyword evidence="3" id="KW-0479">Metal-binding</keyword>
<name>A0A5C1QNY5_9SPIO</name>